<dbReference type="AlphaFoldDB" id="A0A9P6PVA7"/>
<sequence length="60" mass="7106">MLGISAMLTSNQQLEERAQIHRELHRVLYTPSKDQVFALLSAFQETHRHRPEMIQFLDKD</sequence>
<gene>
    <name evidence="1" type="ORF">BG011_006350</name>
</gene>
<name>A0A9P6PVA7_9FUNG</name>
<keyword evidence="2" id="KW-1185">Reference proteome</keyword>
<organism evidence="1 2">
    <name type="scientific">Mortierella polycephala</name>
    <dbReference type="NCBI Taxonomy" id="41804"/>
    <lineage>
        <taxon>Eukaryota</taxon>
        <taxon>Fungi</taxon>
        <taxon>Fungi incertae sedis</taxon>
        <taxon>Mucoromycota</taxon>
        <taxon>Mortierellomycotina</taxon>
        <taxon>Mortierellomycetes</taxon>
        <taxon>Mortierellales</taxon>
        <taxon>Mortierellaceae</taxon>
        <taxon>Mortierella</taxon>
    </lineage>
</organism>
<evidence type="ECO:0000313" key="2">
    <source>
        <dbReference type="Proteomes" id="UP000726737"/>
    </source>
</evidence>
<dbReference type="EMBL" id="JAAAJA010000457">
    <property type="protein sequence ID" value="KAG0253472.1"/>
    <property type="molecule type" value="Genomic_DNA"/>
</dbReference>
<proteinExistence type="predicted"/>
<comment type="caution">
    <text evidence="1">The sequence shown here is derived from an EMBL/GenBank/DDBJ whole genome shotgun (WGS) entry which is preliminary data.</text>
</comment>
<dbReference type="OrthoDB" id="2430203at2759"/>
<protein>
    <submittedName>
        <fullName evidence="1">Uncharacterized protein</fullName>
    </submittedName>
</protein>
<evidence type="ECO:0000313" key="1">
    <source>
        <dbReference type="EMBL" id="KAG0253472.1"/>
    </source>
</evidence>
<accession>A0A9P6PVA7</accession>
<reference evidence="1" key="1">
    <citation type="journal article" date="2020" name="Fungal Divers.">
        <title>Resolving the Mortierellaceae phylogeny through synthesis of multi-gene phylogenetics and phylogenomics.</title>
        <authorList>
            <person name="Vandepol N."/>
            <person name="Liber J."/>
            <person name="Desiro A."/>
            <person name="Na H."/>
            <person name="Kennedy M."/>
            <person name="Barry K."/>
            <person name="Grigoriev I.V."/>
            <person name="Miller A.N."/>
            <person name="O'Donnell K."/>
            <person name="Stajich J.E."/>
            <person name="Bonito G."/>
        </authorList>
    </citation>
    <scope>NUCLEOTIDE SEQUENCE</scope>
    <source>
        <strain evidence="1">KOD948</strain>
    </source>
</reference>
<dbReference type="Proteomes" id="UP000726737">
    <property type="component" value="Unassembled WGS sequence"/>
</dbReference>